<feature type="region of interest" description="Disordered" evidence="1">
    <location>
        <begin position="1"/>
        <end position="25"/>
    </location>
</feature>
<organism evidence="2 3">
    <name type="scientific">Gigaspora margarita</name>
    <dbReference type="NCBI Taxonomy" id="4874"/>
    <lineage>
        <taxon>Eukaryota</taxon>
        <taxon>Fungi</taxon>
        <taxon>Fungi incertae sedis</taxon>
        <taxon>Mucoromycota</taxon>
        <taxon>Glomeromycotina</taxon>
        <taxon>Glomeromycetes</taxon>
        <taxon>Diversisporales</taxon>
        <taxon>Gigasporaceae</taxon>
        <taxon>Gigaspora</taxon>
    </lineage>
</organism>
<evidence type="ECO:0000313" key="2">
    <source>
        <dbReference type="EMBL" id="CAG8825979.1"/>
    </source>
</evidence>
<dbReference type="EMBL" id="CAJVQB010038189">
    <property type="protein sequence ID" value="CAG8825979.1"/>
    <property type="molecule type" value="Genomic_DNA"/>
</dbReference>
<sequence>MEIDRTKEQQATNKTKDEATTQEKISYSRALKHLLKNKNQEYKYKETDTSWMNE</sequence>
<gene>
    <name evidence="2" type="ORF">GMARGA_LOCUS28986</name>
</gene>
<evidence type="ECO:0000313" key="3">
    <source>
        <dbReference type="Proteomes" id="UP000789901"/>
    </source>
</evidence>
<accession>A0ABN7WC67</accession>
<comment type="caution">
    <text evidence="2">The sequence shown here is derived from an EMBL/GenBank/DDBJ whole genome shotgun (WGS) entry which is preliminary data.</text>
</comment>
<feature type="compositionally biased region" description="Basic and acidic residues" evidence="1">
    <location>
        <begin position="1"/>
        <end position="21"/>
    </location>
</feature>
<reference evidence="2 3" key="1">
    <citation type="submission" date="2021-06" db="EMBL/GenBank/DDBJ databases">
        <authorList>
            <person name="Kallberg Y."/>
            <person name="Tangrot J."/>
            <person name="Rosling A."/>
        </authorList>
    </citation>
    <scope>NUCLEOTIDE SEQUENCE [LARGE SCALE GENOMIC DNA]</scope>
    <source>
        <strain evidence="2 3">120-4 pot B 10/14</strain>
    </source>
</reference>
<name>A0ABN7WC67_GIGMA</name>
<feature type="non-terminal residue" evidence="2">
    <location>
        <position position="54"/>
    </location>
</feature>
<keyword evidence="3" id="KW-1185">Reference proteome</keyword>
<evidence type="ECO:0000256" key="1">
    <source>
        <dbReference type="SAM" id="MobiDB-lite"/>
    </source>
</evidence>
<dbReference type="Proteomes" id="UP000789901">
    <property type="component" value="Unassembled WGS sequence"/>
</dbReference>
<proteinExistence type="predicted"/>
<protein>
    <submittedName>
        <fullName evidence="2">5669_t:CDS:1</fullName>
    </submittedName>
</protein>